<evidence type="ECO:0000313" key="3">
    <source>
        <dbReference type="EMBL" id="SMD44632.1"/>
    </source>
</evidence>
<evidence type="ECO:0000259" key="2">
    <source>
        <dbReference type="Pfam" id="PF02350"/>
    </source>
</evidence>
<comment type="similarity">
    <text evidence="1">Belongs to the UDP-N-acetylglucosamine 2-epimerase family.</text>
</comment>
<evidence type="ECO:0000313" key="4">
    <source>
        <dbReference type="Proteomes" id="UP000192333"/>
    </source>
</evidence>
<dbReference type="SUPFAM" id="SSF53756">
    <property type="entry name" value="UDP-Glycosyltransferase/glycogen phosphorylase"/>
    <property type="match status" value="1"/>
</dbReference>
<organism evidence="3 4">
    <name type="scientific">Aquiflexum balticum DSM 16537</name>
    <dbReference type="NCBI Taxonomy" id="758820"/>
    <lineage>
        <taxon>Bacteria</taxon>
        <taxon>Pseudomonadati</taxon>
        <taxon>Bacteroidota</taxon>
        <taxon>Cytophagia</taxon>
        <taxon>Cytophagales</taxon>
        <taxon>Cyclobacteriaceae</taxon>
        <taxon>Aquiflexum</taxon>
    </lineage>
</organism>
<dbReference type="InterPro" id="IPR003331">
    <property type="entry name" value="UDP_GlcNAc_Epimerase_2_dom"/>
</dbReference>
<name>A0A1W2H7K3_9BACT</name>
<dbReference type="Pfam" id="PF02350">
    <property type="entry name" value="Epimerase_2"/>
    <property type="match status" value="1"/>
</dbReference>
<dbReference type="PANTHER" id="PTHR43174">
    <property type="entry name" value="UDP-N-ACETYLGLUCOSAMINE 2-EPIMERASE"/>
    <property type="match status" value="1"/>
</dbReference>
<proteinExistence type="inferred from homology"/>
<gene>
    <name evidence="3" type="ORF">SAMN00777080_3257</name>
</gene>
<protein>
    <submittedName>
        <fullName evidence="3">UDP-N-acetylglucosamine 2-epimerase (Non-hydrolysing)</fullName>
    </submittedName>
</protein>
<dbReference type="InterPro" id="IPR029767">
    <property type="entry name" value="WecB-like"/>
</dbReference>
<sequence length="364" mass="40082">MINLTIVAGARPNFMKIAPILKAIQDKKDKGIAINFRLVHTGQHYDKKMSGDFFEQLNIPEPDINLEAGGGSQAEQTAAIMVAFEKELLANRPDLVIVVGDVTSTLACSIAAKKLVIDVAHVEGGIRSGDMSMPEEVNRIVTDSITDHFFTTSEVANQHLKSVGVAENRIHFVGNTMIDTLLSNQDRFVSPAGEMFDDLKSKNYFVMTMHRPANVDGEQQLKALIDAIMIGTGNFPVVFPVHPRTAKNLEKIGIMNSRLRMVDPLSYLEFNYLVKNALGVITDSGGITEEASVMDVPCITMRNNTERPETVTLGTNELIGTDPANLKSPLEKLLNGEWKSYKGIPLWDGNAAERIVDRIIKIYS</sequence>
<keyword evidence="1" id="KW-0413">Isomerase</keyword>
<dbReference type="EMBL" id="LT838813">
    <property type="protein sequence ID" value="SMD44632.1"/>
    <property type="molecule type" value="Genomic_DNA"/>
</dbReference>
<dbReference type="Proteomes" id="UP000192333">
    <property type="component" value="Chromosome I"/>
</dbReference>
<keyword evidence="4" id="KW-1185">Reference proteome</keyword>
<dbReference type="RefSeq" id="WP_084121427.1">
    <property type="nucleotide sequence ID" value="NZ_LT838813.1"/>
</dbReference>
<feature type="domain" description="UDP-N-acetylglucosamine 2-epimerase" evidence="2">
    <location>
        <begin position="34"/>
        <end position="359"/>
    </location>
</feature>
<evidence type="ECO:0000256" key="1">
    <source>
        <dbReference type="RuleBase" id="RU003513"/>
    </source>
</evidence>
<dbReference type="STRING" id="758820.SAMN00777080_3257"/>
<dbReference type="AlphaFoldDB" id="A0A1W2H7K3"/>
<dbReference type="PANTHER" id="PTHR43174:SF1">
    <property type="entry name" value="UDP-N-ACETYLGLUCOSAMINE 2-EPIMERASE"/>
    <property type="match status" value="1"/>
</dbReference>
<dbReference type="GO" id="GO:0016853">
    <property type="term" value="F:isomerase activity"/>
    <property type="evidence" value="ECO:0007669"/>
    <property type="project" value="UniProtKB-KW"/>
</dbReference>
<dbReference type="CDD" id="cd03786">
    <property type="entry name" value="GTB_UDP-GlcNAc_2-Epimerase"/>
    <property type="match status" value="1"/>
</dbReference>
<dbReference type="NCBIfam" id="TIGR00236">
    <property type="entry name" value="wecB"/>
    <property type="match status" value="1"/>
</dbReference>
<accession>A0A1W2H7K3</accession>
<reference evidence="4" key="1">
    <citation type="submission" date="2017-04" db="EMBL/GenBank/DDBJ databases">
        <authorList>
            <person name="Varghese N."/>
            <person name="Submissions S."/>
        </authorList>
    </citation>
    <scope>NUCLEOTIDE SEQUENCE [LARGE SCALE GENOMIC DNA]</scope>
    <source>
        <strain evidence="4">DSM 16537</strain>
    </source>
</reference>
<dbReference type="OrthoDB" id="9803238at2"/>
<dbReference type="Gene3D" id="3.40.50.2000">
    <property type="entry name" value="Glycogen Phosphorylase B"/>
    <property type="match status" value="2"/>
</dbReference>